<feature type="transmembrane region" description="Helical" evidence="7">
    <location>
        <begin position="263"/>
        <end position="280"/>
    </location>
</feature>
<evidence type="ECO:0000256" key="6">
    <source>
        <dbReference type="ARBA" id="ARBA00023136"/>
    </source>
</evidence>
<dbReference type="EMBL" id="CP017839">
    <property type="protein sequence ID" value="APB01068.1"/>
    <property type="molecule type" value="Genomic_DNA"/>
</dbReference>
<keyword evidence="5 7" id="KW-1133">Transmembrane helix</keyword>
<feature type="transmembrane region" description="Helical" evidence="7">
    <location>
        <begin position="646"/>
        <end position="669"/>
    </location>
</feature>
<feature type="transmembrane region" description="Helical" evidence="7">
    <location>
        <begin position="308"/>
        <end position="330"/>
    </location>
</feature>
<evidence type="ECO:0000256" key="7">
    <source>
        <dbReference type="SAM" id="Phobius"/>
    </source>
</evidence>
<protein>
    <recommendedName>
        <fullName evidence="12">ABC transporter permease</fullName>
    </recommendedName>
</protein>
<evidence type="ECO:0000256" key="3">
    <source>
        <dbReference type="ARBA" id="ARBA00022475"/>
    </source>
</evidence>
<evidence type="ECO:0000259" key="8">
    <source>
        <dbReference type="Pfam" id="PF02687"/>
    </source>
</evidence>
<comment type="subcellular location">
    <subcellularLocation>
        <location evidence="1">Cell membrane</location>
        <topology evidence="1">Multi-pass membrane protein</topology>
    </subcellularLocation>
</comment>
<dbReference type="GO" id="GO:0005886">
    <property type="term" value="C:plasma membrane"/>
    <property type="evidence" value="ECO:0007669"/>
    <property type="project" value="UniProtKB-SubCell"/>
</dbReference>
<evidence type="ECO:0000259" key="9">
    <source>
        <dbReference type="Pfam" id="PF12704"/>
    </source>
</evidence>
<feature type="transmembrane region" description="Helical" evidence="7">
    <location>
        <begin position="747"/>
        <end position="765"/>
    </location>
</feature>
<dbReference type="PANTHER" id="PTHR30489:SF0">
    <property type="entry name" value="LIPOPROTEIN-RELEASING SYSTEM TRANSMEMBRANE PROTEIN LOLE"/>
    <property type="match status" value="1"/>
</dbReference>
<reference evidence="10 11" key="1">
    <citation type="submission" date="2016-10" db="EMBL/GenBank/DDBJ databases">
        <title>Genome sequence of Nocardia seriolae strain EM150506, isolated from Anguila japonica.</title>
        <authorList>
            <person name="Han H.-J."/>
        </authorList>
    </citation>
    <scope>NUCLEOTIDE SEQUENCE [LARGE SCALE GENOMIC DNA]</scope>
    <source>
        <strain evidence="10 11">EM150506</strain>
    </source>
</reference>
<dbReference type="InterPro" id="IPR051447">
    <property type="entry name" value="Lipoprotein-release_system"/>
</dbReference>
<dbReference type="Pfam" id="PF12704">
    <property type="entry name" value="MacB_PCD"/>
    <property type="match status" value="1"/>
</dbReference>
<feature type="transmembrane region" description="Helical" evidence="7">
    <location>
        <begin position="350"/>
        <end position="373"/>
    </location>
</feature>
<dbReference type="Pfam" id="PF02687">
    <property type="entry name" value="FtsX"/>
    <property type="match status" value="2"/>
</dbReference>
<evidence type="ECO:0000256" key="5">
    <source>
        <dbReference type="ARBA" id="ARBA00022989"/>
    </source>
</evidence>
<dbReference type="KEGG" id="nsr:NS506_07041"/>
<evidence type="ECO:0000256" key="1">
    <source>
        <dbReference type="ARBA" id="ARBA00004651"/>
    </source>
</evidence>
<dbReference type="InterPro" id="IPR003838">
    <property type="entry name" value="ABC3_permease_C"/>
</dbReference>
<feature type="transmembrane region" description="Helical" evidence="7">
    <location>
        <begin position="21"/>
        <end position="38"/>
    </location>
</feature>
<feature type="transmembrane region" description="Helical" evidence="7">
    <location>
        <begin position="705"/>
        <end position="727"/>
    </location>
</feature>
<gene>
    <name evidence="10" type="ORF">NS506_07041</name>
</gene>
<evidence type="ECO:0000256" key="2">
    <source>
        <dbReference type="ARBA" id="ARBA00005236"/>
    </source>
</evidence>
<comment type="similarity">
    <text evidence="2">Belongs to the ABC-4 integral membrane protein family. LolC/E subfamily.</text>
</comment>
<feature type="domain" description="ABC3 transporter permease C-terminal" evidence="8">
    <location>
        <begin position="263"/>
        <end position="382"/>
    </location>
</feature>
<dbReference type="PANTHER" id="PTHR30489">
    <property type="entry name" value="LIPOPROTEIN-RELEASING SYSTEM TRANSMEMBRANE PROTEIN LOLE"/>
    <property type="match status" value="1"/>
</dbReference>
<feature type="domain" description="ABC3 transporter permease C-terminal" evidence="8">
    <location>
        <begin position="655"/>
        <end position="768"/>
    </location>
</feature>
<accession>A0ABC8B4X8</accession>
<dbReference type="InterPro" id="IPR025857">
    <property type="entry name" value="MacB_PCD"/>
</dbReference>
<evidence type="ECO:0000256" key="4">
    <source>
        <dbReference type="ARBA" id="ARBA00022692"/>
    </source>
</evidence>
<keyword evidence="3" id="KW-1003">Cell membrane</keyword>
<sequence length="782" mass="83081">MVSRVLLRKLLRDLWRQRWQFLAIATVLGIGVAAFVAATDAYRNLDQSFARAYSEQRLPDAIISGPGAAQLSSTLDRLPGQPIVDVRHQSEVGIRVHGRAFLGRAIGVPESVQPGVSQLEMKSGTLPSAGRLVVEQHLADHYGLKPGDSIELLTSLGWQAIPVAGSALSAEYFWPARSVQEIMTTPEHFGVVFVPDGDLVAKLPDPVEQVALYARDRAAVGDLTQAAEQTARDHGLQLVPRDQQPSYRALQDDVNAFGTFANLLPWLFLAAAVLGTYVLLSRVVAAQRAVIGTLVANGFFPARLRRHYLGYGLACAVLGIVPGLAGGYLLGDWITTRYTRALGLPLHVTALHPLTLLIAAAATLAAATLAAWAPARAAARMRPAEAMRVAPPAQSGGRSLVERLVPPLKHAPARWRMTVRAVLRNRRRAVFTVAGVAVAVSLVMVFAGLRDTVATLIDRQYGRITLQDAEIAITPGSTDTVLTRVRQDPDVAAAEPVGRYDVMLSAGQRHYDTLLISLPPTTQMHRFTATSGSNQLSGKGVLLGSGLRETLGLSVGDSVDVSASATGHHVSAPIAGFVDEPLSPVVYVSSDYLRQAIGPVPDTGVLVKLRPDVTDEQGVSGRLTAIPGAVAYLSTATLASAMRQAFAMYNTLVGIMLVFAAVMAAALLFNAISANIGERLGELGALRAAGMGSGMLSRLIAAENLTLAVVGIPVGVGCGILLARWLMSTYENQGAHLELAMRAFTPALVAVAILAAAIVVQLPALRRVRALDIARIVRERSL</sequence>
<keyword evidence="4 7" id="KW-0812">Transmembrane</keyword>
<dbReference type="AlphaFoldDB" id="A0ABC8B4X8"/>
<evidence type="ECO:0000313" key="11">
    <source>
        <dbReference type="Proteomes" id="UP000180166"/>
    </source>
</evidence>
<dbReference type="Proteomes" id="UP000180166">
    <property type="component" value="Chromosome"/>
</dbReference>
<keyword evidence="6 7" id="KW-0472">Membrane</keyword>
<evidence type="ECO:0008006" key="12">
    <source>
        <dbReference type="Google" id="ProtNLM"/>
    </source>
</evidence>
<organism evidence="10 11">
    <name type="scientific">Nocardia seriolae</name>
    <dbReference type="NCBI Taxonomy" id="37332"/>
    <lineage>
        <taxon>Bacteria</taxon>
        <taxon>Bacillati</taxon>
        <taxon>Actinomycetota</taxon>
        <taxon>Actinomycetes</taxon>
        <taxon>Mycobacteriales</taxon>
        <taxon>Nocardiaceae</taxon>
        <taxon>Nocardia</taxon>
    </lineage>
</organism>
<proteinExistence type="inferred from homology"/>
<name>A0ABC8B4X8_9NOCA</name>
<feature type="transmembrane region" description="Helical" evidence="7">
    <location>
        <begin position="429"/>
        <end position="449"/>
    </location>
</feature>
<evidence type="ECO:0000313" key="10">
    <source>
        <dbReference type="EMBL" id="APB01068.1"/>
    </source>
</evidence>
<feature type="domain" description="MacB-like periplasmic core" evidence="9">
    <location>
        <begin position="430"/>
        <end position="617"/>
    </location>
</feature>